<gene>
    <name evidence="1" type="ORF">FPOA_01654</name>
</gene>
<protein>
    <submittedName>
        <fullName evidence="1">Uncharacterized protein</fullName>
    </submittedName>
</protein>
<reference evidence="1 2" key="1">
    <citation type="submission" date="2016-06" db="EMBL/GenBank/DDBJ databases">
        <title>Living apart together: crosstalk between the core and supernumerary genomes in a fungal plant pathogen.</title>
        <authorList>
            <person name="Vanheule A."/>
            <person name="Audenaert K."/>
            <person name="Warris S."/>
            <person name="Van De Geest H."/>
            <person name="Schijlen E."/>
            <person name="Hofte M."/>
            <person name="De Saeger S."/>
            <person name="Haesaert G."/>
            <person name="Waalwijk C."/>
            <person name="Van Der Lee T."/>
        </authorList>
    </citation>
    <scope>NUCLEOTIDE SEQUENCE [LARGE SCALE GENOMIC DNA]</scope>
    <source>
        <strain evidence="1 2">2516</strain>
    </source>
</reference>
<dbReference type="AlphaFoldDB" id="A0A1B8B4Q7"/>
<evidence type="ECO:0000313" key="2">
    <source>
        <dbReference type="Proteomes" id="UP000091967"/>
    </source>
</evidence>
<proteinExistence type="predicted"/>
<dbReference type="OMA" id="AYEDYRI"/>
<evidence type="ECO:0000313" key="1">
    <source>
        <dbReference type="EMBL" id="OBS27712.1"/>
    </source>
</evidence>
<sequence length="455" mass="53415">MAVARVQPRRTSNPSTRGIIKKSATKTKTLALRQQKTPGEETKSQKCFLPFLPTELLEMIINQDCLETEDHWNIRRVSSRLFYTTANIIFKGGDFRMFRYALRHADIDMMNRCKELNPPPTDITWAYEDYRIEVLKGDRLNLRDPPPQAEDSIPQGPGYFLLEGFKLKHFSADQYIKAAEWLMDNDFKVFNPAEESIWNAGLNGDFISYRLLDVLTAASSKKEQDGICRIIEFLRCKGYEFLLRSRVEDTGHYRTEAETLLHDNSFGAFRRCYDRPSLMLVMMKSGCPPSVLKLYLEQLAKHGMYLKGLATRYHEEKQTGNGNLHRFSRTEVAQLIDVYLDELFGLWTWWWETPDQMGDTLEAKIDLLIQYEGIDEEEEKLLNDILTALRRIELKIQNQGSLDYERDASWCWTELIMSVTDITRKKNRALDQYDEYMTYSKPWKCLHEFFHTIHW</sequence>
<dbReference type="Proteomes" id="UP000091967">
    <property type="component" value="Unassembled WGS sequence"/>
</dbReference>
<name>A0A1B8B4Q7_FUSPO</name>
<keyword evidence="2" id="KW-1185">Reference proteome</keyword>
<comment type="caution">
    <text evidence="1">The sequence shown here is derived from an EMBL/GenBank/DDBJ whole genome shotgun (WGS) entry which is preliminary data.</text>
</comment>
<dbReference type="EMBL" id="LYXU01000001">
    <property type="protein sequence ID" value="OBS27712.1"/>
    <property type="molecule type" value="Genomic_DNA"/>
</dbReference>
<organism evidence="1 2">
    <name type="scientific">Fusarium poae</name>
    <dbReference type="NCBI Taxonomy" id="36050"/>
    <lineage>
        <taxon>Eukaryota</taxon>
        <taxon>Fungi</taxon>
        <taxon>Dikarya</taxon>
        <taxon>Ascomycota</taxon>
        <taxon>Pezizomycotina</taxon>
        <taxon>Sordariomycetes</taxon>
        <taxon>Hypocreomycetidae</taxon>
        <taxon>Hypocreales</taxon>
        <taxon>Nectriaceae</taxon>
        <taxon>Fusarium</taxon>
    </lineage>
</organism>
<accession>A0A1B8B4Q7</accession>